<comment type="subcellular location">
    <subcellularLocation>
        <location evidence="1">Golgi apparatus membrane</location>
        <topology evidence="1">Peripheral membrane protein</topology>
        <orientation evidence="1">Cytoplasmic side</orientation>
    </subcellularLocation>
</comment>
<evidence type="ECO:0000256" key="3">
    <source>
        <dbReference type="ARBA" id="ARBA00023121"/>
    </source>
</evidence>
<dbReference type="Gene3D" id="1.10.3630.10">
    <property type="entry name" value="yeast vps74-n-term truncation variant domain like"/>
    <property type="match status" value="1"/>
</dbReference>
<keyword evidence="3" id="KW-0446">Lipid-binding</keyword>
<dbReference type="RefSeq" id="WP_378068149.1">
    <property type="nucleotide sequence ID" value="NZ_JBHSBL010000017.1"/>
</dbReference>
<keyword evidence="6" id="KW-1185">Reference proteome</keyword>
<keyword evidence="4" id="KW-0472">Membrane</keyword>
<gene>
    <name evidence="5" type="ORF">ACFO0C_19970</name>
</gene>
<sequence>MSRLAENLALLLLDDESGRSTVDLGRRHRAVGTAVLFDLVRAGRVDIPSVPDAKEARVHVVDAAPTGDPALDAALRKLGGEPKVGWAAENAGHESWQPLLVLLADAGAVRLEEQRVLGVIKIRTWPAADTSRELAVRDAITAALGGAEPDEETAVLIAILHGIGEVPGDDDPSVRARAEEIAGFAWASGPLRDAFHGLDVLPAFILFAA</sequence>
<dbReference type="Pfam" id="PF05719">
    <property type="entry name" value="GPP34"/>
    <property type="match status" value="1"/>
</dbReference>
<organism evidence="5 6">
    <name type="scientific">Actinoplanes subglobosus</name>
    <dbReference type="NCBI Taxonomy" id="1547892"/>
    <lineage>
        <taxon>Bacteria</taxon>
        <taxon>Bacillati</taxon>
        <taxon>Actinomycetota</taxon>
        <taxon>Actinomycetes</taxon>
        <taxon>Micromonosporales</taxon>
        <taxon>Micromonosporaceae</taxon>
        <taxon>Actinoplanes</taxon>
    </lineage>
</organism>
<dbReference type="EMBL" id="JBHSBL010000017">
    <property type="protein sequence ID" value="MFC4067216.1"/>
    <property type="molecule type" value="Genomic_DNA"/>
</dbReference>
<evidence type="ECO:0000313" key="5">
    <source>
        <dbReference type="EMBL" id="MFC4067216.1"/>
    </source>
</evidence>
<comment type="caution">
    <text evidence="5">The sequence shown here is derived from an EMBL/GenBank/DDBJ whole genome shotgun (WGS) entry which is preliminary data.</text>
</comment>
<protein>
    <submittedName>
        <fullName evidence="5">GPP34 family phosphoprotein</fullName>
    </submittedName>
</protein>
<evidence type="ECO:0000313" key="6">
    <source>
        <dbReference type="Proteomes" id="UP001595867"/>
    </source>
</evidence>
<name>A0ABV8IU59_9ACTN</name>
<keyword evidence="2" id="KW-0333">Golgi apparatus</keyword>
<evidence type="ECO:0000256" key="1">
    <source>
        <dbReference type="ARBA" id="ARBA00004255"/>
    </source>
</evidence>
<accession>A0ABV8IU59</accession>
<evidence type="ECO:0000256" key="2">
    <source>
        <dbReference type="ARBA" id="ARBA00023034"/>
    </source>
</evidence>
<reference evidence="6" key="1">
    <citation type="journal article" date="2019" name="Int. J. Syst. Evol. Microbiol.">
        <title>The Global Catalogue of Microorganisms (GCM) 10K type strain sequencing project: providing services to taxonomists for standard genome sequencing and annotation.</title>
        <authorList>
            <consortium name="The Broad Institute Genomics Platform"/>
            <consortium name="The Broad Institute Genome Sequencing Center for Infectious Disease"/>
            <person name="Wu L."/>
            <person name="Ma J."/>
        </authorList>
    </citation>
    <scope>NUCLEOTIDE SEQUENCE [LARGE SCALE GENOMIC DNA]</scope>
    <source>
        <strain evidence="6">TBRC 5832</strain>
    </source>
</reference>
<dbReference type="Proteomes" id="UP001595867">
    <property type="component" value="Unassembled WGS sequence"/>
</dbReference>
<proteinExistence type="predicted"/>
<dbReference type="InterPro" id="IPR038261">
    <property type="entry name" value="GPP34-like_sf"/>
</dbReference>
<evidence type="ECO:0000256" key="4">
    <source>
        <dbReference type="ARBA" id="ARBA00023136"/>
    </source>
</evidence>
<dbReference type="InterPro" id="IPR008628">
    <property type="entry name" value="GPP34-like"/>
</dbReference>